<proteinExistence type="predicted"/>
<dbReference type="PROSITE" id="PS50176">
    <property type="entry name" value="ARM_REPEAT"/>
    <property type="match status" value="2"/>
</dbReference>
<dbReference type="AlphaFoldDB" id="A0A0M0LRR6"/>
<keyword evidence="3" id="KW-1185">Reference proteome</keyword>
<dbReference type="Pfam" id="PF00514">
    <property type="entry name" value="Arm"/>
    <property type="match status" value="3"/>
</dbReference>
<dbReference type="OrthoDB" id="7537227at2759"/>
<reference evidence="3" key="1">
    <citation type="journal article" date="2015" name="PLoS Genet.">
        <title>Genome Sequence and Transcriptome Analyses of Chrysochromulina tobin: Metabolic Tools for Enhanced Algal Fitness in the Prominent Order Prymnesiales (Haptophyceae).</title>
        <authorList>
            <person name="Hovde B.T."/>
            <person name="Deodato C.R."/>
            <person name="Hunsperger H.M."/>
            <person name="Ryken S.A."/>
            <person name="Yost W."/>
            <person name="Jha R.K."/>
            <person name="Patterson J."/>
            <person name="Monnat R.J. Jr."/>
            <person name="Barlow S.B."/>
            <person name="Starkenburg S.R."/>
            <person name="Cattolico R.A."/>
        </authorList>
    </citation>
    <scope>NUCLEOTIDE SEQUENCE</scope>
    <source>
        <strain evidence="3">CCMP291</strain>
    </source>
</reference>
<accession>A0A0M0LRR6</accession>
<dbReference type="Proteomes" id="UP000037460">
    <property type="component" value="Unassembled WGS sequence"/>
</dbReference>
<dbReference type="SUPFAM" id="SSF48371">
    <property type="entry name" value="ARM repeat"/>
    <property type="match status" value="1"/>
</dbReference>
<dbReference type="PANTHER" id="PTHR23315">
    <property type="entry name" value="U BOX DOMAIN-CONTAINING"/>
    <property type="match status" value="1"/>
</dbReference>
<dbReference type="InterPro" id="IPR011989">
    <property type="entry name" value="ARM-like"/>
</dbReference>
<dbReference type="InterPro" id="IPR016024">
    <property type="entry name" value="ARM-type_fold"/>
</dbReference>
<dbReference type="SMART" id="SM00185">
    <property type="entry name" value="ARM"/>
    <property type="match status" value="5"/>
</dbReference>
<dbReference type="InterPro" id="IPR000225">
    <property type="entry name" value="Armadillo"/>
</dbReference>
<name>A0A0M0LRR6_9EUKA</name>
<gene>
    <name evidence="2" type="ORF">Ctob_015728</name>
</gene>
<dbReference type="Gene3D" id="1.25.10.10">
    <property type="entry name" value="Leucine-rich Repeat Variant"/>
    <property type="match status" value="2"/>
</dbReference>
<sequence>MGGEGRTRKLAAGMTKDDIPRIIKELKSAPQDGKEKSAYLLDIMAEQEENVKAMVKAGAIGPLVELVASGNDGGQIHACSTLAQIALAETDFTSEGNPRDAIVLAGAITPLVSVLRSGSEKAQMHAAAALASLSEDPENQMPIIKAGAIAPLVRLLRVGTDDAKISAADCVANVSAANMEAQAAVHAAGAVPLLLEMLKGGKAQQAAANALAKLLWPGPDLSLAANVAIQLSILEQGGIAPLLALLNGVSDKAQVSAAEALSHDDL</sequence>
<evidence type="ECO:0000256" key="1">
    <source>
        <dbReference type="PROSITE-ProRule" id="PRU00259"/>
    </source>
</evidence>
<feature type="repeat" description="ARM" evidence="1">
    <location>
        <begin position="106"/>
        <end position="148"/>
    </location>
</feature>
<evidence type="ECO:0000313" key="3">
    <source>
        <dbReference type="Proteomes" id="UP000037460"/>
    </source>
</evidence>
<evidence type="ECO:0000313" key="2">
    <source>
        <dbReference type="EMBL" id="KOO53676.1"/>
    </source>
</evidence>
<comment type="caution">
    <text evidence="2">The sequence shown here is derived from an EMBL/GenBank/DDBJ whole genome shotgun (WGS) entry which is preliminary data.</text>
</comment>
<feature type="repeat" description="ARM" evidence="1">
    <location>
        <begin position="147"/>
        <end position="189"/>
    </location>
</feature>
<dbReference type="PANTHER" id="PTHR23315:SF7">
    <property type="entry name" value="U-BOX DOMAIN-CONTAINING PROTEIN 4"/>
    <property type="match status" value="1"/>
</dbReference>
<organism evidence="2 3">
    <name type="scientific">Chrysochromulina tobinii</name>
    <dbReference type="NCBI Taxonomy" id="1460289"/>
    <lineage>
        <taxon>Eukaryota</taxon>
        <taxon>Haptista</taxon>
        <taxon>Haptophyta</taxon>
        <taxon>Prymnesiophyceae</taxon>
        <taxon>Prymnesiales</taxon>
        <taxon>Chrysochromulinaceae</taxon>
        <taxon>Chrysochromulina</taxon>
    </lineage>
</organism>
<dbReference type="EMBL" id="JWZX01000116">
    <property type="protein sequence ID" value="KOO53676.1"/>
    <property type="molecule type" value="Genomic_DNA"/>
</dbReference>
<protein>
    <submittedName>
        <fullName evidence="2">Ring u-box domain and arm repeat-containing protein</fullName>
    </submittedName>
</protein>